<dbReference type="PIRSF" id="PIRSF020555">
    <property type="entry name" value="UCP020555"/>
    <property type="match status" value="1"/>
</dbReference>
<evidence type="ECO:0000313" key="3">
    <source>
        <dbReference type="Proteomes" id="UP000078084"/>
    </source>
</evidence>
<reference evidence="2 3" key="1">
    <citation type="submission" date="2015-04" db="EMBL/GenBank/DDBJ databases">
        <title>Genome sequence of Kerstersia gyiorum CG1.</title>
        <authorList>
            <person name="Greninger A.L."/>
            <person name="Kozyreva V."/>
            <person name="Chaturvedi V."/>
        </authorList>
    </citation>
    <scope>NUCLEOTIDE SEQUENCE [LARGE SCALE GENOMIC DNA]</scope>
    <source>
        <strain evidence="2 3">CG1</strain>
    </source>
</reference>
<evidence type="ECO:0000256" key="1">
    <source>
        <dbReference type="SAM" id="SignalP"/>
    </source>
</evidence>
<sequence>MNMVLGAPRAWLAALAVLAAGCAHKEPTLYGWGDYQDQVYQYLDGSKDGVALQISKLEESRERISAEGAALPPGFQLHLAMLYALEGQMDKVQALMAAEQASFPESGTFVAFMAKTLAARAEAGK</sequence>
<gene>
    <name evidence="2" type="ORF">AAV32_09995</name>
</gene>
<dbReference type="InterPro" id="IPR014508">
    <property type="entry name" value="UCP020555_TPR-like"/>
</dbReference>
<evidence type="ECO:0008006" key="4">
    <source>
        <dbReference type="Google" id="ProtNLM"/>
    </source>
</evidence>
<dbReference type="Proteomes" id="UP000078084">
    <property type="component" value="Unassembled WGS sequence"/>
</dbReference>
<feature type="signal peptide" evidence="1">
    <location>
        <begin position="1"/>
        <end position="25"/>
    </location>
</feature>
<comment type="caution">
    <text evidence="2">The sequence shown here is derived from an EMBL/GenBank/DDBJ whole genome shotgun (WGS) entry which is preliminary data.</text>
</comment>
<name>A0A171KRL3_9BURK</name>
<dbReference type="OrthoDB" id="9800218at2"/>
<protein>
    <recommendedName>
        <fullName evidence="4">Lipoprotein</fullName>
    </recommendedName>
</protein>
<keyword evidence="3" id="KW-1185">Reference proteome</keyword>
<evidence type="ECO:0000313" key="2">
    <source>
        <dbReference type="EMBL" id="KKO71530.1"/>
    </source>
</evidence>
<dbReference type="Pfam" id="PF16068">
    <property type="entry name" value="DUF4810"/>
    <property type="match status" value="1"/>
</dbReference>
<accession>A0A171KRL3</accession>
<feature type="chain" id="PRO_5030022595" description="Lipoprotein" evidence="1">
    <location>
        <begin position="26"/>
        <end position="125"/>
    </location>
</feature>
<keyword evidence="1" id="KW-0732">Signal</keyword>
<dbReference type="EMBL" id="LBNE01000006">
    <property type="protein sequence ID" value="KKO71530.1"/>
    <property type="molecule type" value="Genomic_DNA"/>
</dbReference>
<proteinExistence type="predicted"/>
<dbReference type="AlphaFoldDB" id="A0A171KRL3"/>
<dbReference type="STRING" id="206506.AAV32_09995"/>
<organism evidence="2 3">
    <name type="scientific">Kerstersia gyiorum</name>
    <dbReference type="NCBI Taxonomy" id="206506"/>
    <lineage>
        <taxon>Bacteria</taxon>
        <taxon>Pseudomonadati</taxon>
        <taxon>Pseudomonadota</taxon>
        <taxon>Betaproteobacteria</taxon>
        <taxon>Burkholderiales</taxon>
        <taxon>Alcaligenaceae</taxon>
        <taxon>Kerstersia</taxon>
    </lineage>
</organism>